<keyword evidence="11" id="KW-1208">Phospholipid metabolism</keyword>
<keyword evidence="9 15" id="KW-0472">Membrane</keyword>
<name>A0A1W0XD13_HYPEX</name>
<evidence type="ECO:0000256" key="14">
    <source>
        <dbReference type="SAM" id="MobiDB-lite"/>
    </source>
</evidence>
<feature type="region of interest" description="Disordered" evidence="14">
    <location>
        <begin position="450"/>
        <end position="483"/>
    </location>
</feature>
<evidence type="ECO:0000256" key="13">
    <source>
        <dbReference type="ARBA" id="ARBA00025707"/>
    </source>
</evidence>
<comment type="similarity">
    <text evidence="3">Belongs to the 1-acyl-sn-glycerol-3-phosphate acyltransferase family.</text>
</comment>
<keyword evidence="18" id="KW-1185">Reference proteome</keyword>
<evidence type="ECO:0000256" key="6">
    <source>
        <dbReference type="ARBA" id="ARBA00022692"/>
    </source>
</evidence>
<feature type="transmembrane region" description="Helical" evidence="15">
    <location>
        <begin position="15"/>
        <end position="39"/>
    </location>
</feature>
<evidence type="ECO:0000256" key="11">
    <source>
        <dbReference type="ARBA" id="ARBA00023264"/>
    </source>
</evidence>
<evidence type="ECO:0000256" key="1">
    <source>
        <dbReference type="ARBA" id="ARBA00004370"/>
    </source>
</evidence>
<keyword evidence="6 15" id="KW-0812">Transmembrane</keyword>
<keyword evidence="12 17" id="KW-0012">Acyltransferase</keyword>
<dbReference type="AlphaFoldDB" id="A0A1W0XD13"/>
<comment type="pathway">
    <text evidence="2">Lipid metabolism.</text>
</comment>
<comment type="pathway">
    <text evidence="13">Phospholipid metabolism.</text>
</comment>
<evidence type="ECO:0000256" key="5">
    <source>
        <dbReference type="ARBA" id="ARBA00022679"/>
    </source>
</evidence>
<keyword evidence="10" id="KW-0594">Phospholipid biosynthesis</keyword>
<gene>
    <name evidence="17" type="ORF">BV898_01046</name>
</gene>
<accession>A0A1W0XD13</accession>
<dbReference type="EMBL" id="MTYJ01000003">
    <property type="protein sequence ID" value="OQV25367.1"/>
    <property type="molecule type" value="Genomic_DNA"/>
</dbReference>
<feature type="transmembrane region" description="Helical" evidence="15">
    <location>
        <begin position="151"/>
        <end position="169"/>
    </location>
</feature>
<dbReference type="Pfam" id="PF01553">
    <property type="entry name" value="Acyltransferase"/>
    <property type="match status" value="1"/>
</dbReference>
<dbReference type="SMART" id="SM00563">
    <property type="entry name" value="PlsC"/>
    <property type="match status" value="1"/>
</dbReference>
<evidence type="ECO:0000256" key="10">
    <source>
        <dbReference type="ARBA" id="ARBA00023209"/>
    </source>
</evidence>
<dbReference type="InterPro" id="IPR045252">
    <property type="entry name" value="LPCAT1-like"/>
</dbReference>
<organism evidence="17 18">
    <name type="scientific">Hypsibius exemplaris</name>
    <name type="common">Freshwater tardigrade</name>
    <dbReference type="NCBI Taxonomy" id="2072580"/>
    <lineage>
        <taxon>Eukaryota</taxon>
        <taxon>Metazoa</taxon>
        <taxon>Ecdysozoa</taxon>
        <taxon>Tardigrada</taxon>
        <taxon>Eutardigrada</taxon>
        <taxon>Parachela</taxon>
        <taxon>Hypsibioidea</taxon>
        <taxon>Hypsibiidae</taxon>
        <taxon>Hypsibius</taxon>
    </lineage>
</organism>
<evidence type="ECO:0000313" key="18">
    <source>
        <dbReference type="Proteomes" id="UP000192578"/>
    </source>
</evidence>
<feature type="domain" description="Phospholipid/glycerol acyltransferase" evidence="16">
    <location>
        <begin position="241"/>
        <end position="352"/>
    </location>
</feature>
<comment type="caution">
    <text evidence="17">The sequence shown here is derived from an EMBL/GenBank/DDBJ whole genome shotgun (WGS) entry which is preliminary data.</text>
</comment>
<keyword evidence="7 15" id="KW-1133">Transmembrane helix</keyword>
<keyword evidence="5" id="KW-0808">Transferase</keyword>
<proteinExistence type="inferred from homology"/>
<keyword evidence="8" id="KW-0443">Lipid metabolism</keyword>
<evidence type="ECO:0000256" key="15">
    <source>
        <dbReference type="SAM" id="Phobius"/>
    </source>
</evidence>
<reference evidence="18" key="1">
    <citation type="submission" date="2017-01" db="EMBL/GenBank/DDBJ databases">
        <title>Comparative genomics of anhydrobiosis in the tardigrade Hypsibius dujardini.</title>
        <authorList>
            <person name="Yoshida Y."/>
            <person name="Koutsovoulos G."/>
            <person name="Laetsch D."/>
            <person name="Stevens L."/>
            <person name="Kumar S."/>
            <person name="Horikawa D."/>
            <person name="Ishino K."/>
            <person name="Komine S."/>
            <person name="Tomita M."/>
            <person name="Blaxter M."/>
            <person name="Arakawa K."/>
        </authorList>
    </citation>
    <scope>NUCLEOTIDE SEQUENCE [LARGE SCALE GENOMIC DNA]</scope>
    <source>
        <strain evidence="18">Z151</strain>
    </source>
</reference>
<protein>
    <submittedName>
        <fullName evidence="17">Glycerol-3-phosphate acyltransferase 4</fullName>
    </submittedName>
</protein>
<dbReference type="InterPro" id="IPR002123">
    <property type="entry name" value="Plipid/glycerol_acylTrfase"/>
</dbReference>
<comment type="subcellular location">
    <subcellularLocation>
        <location evidence="1">Membrane</location>
    </subcellularLocation>
</comment>
<dbReference type="PANTHER" id="PTHR23063">
    <property type="entry name" value="PHOSPHOLIPID ACYLTRANSFERASE"/>
    <property type="match status" value="1"/>
</dbReference>
<evidence type="ECO:0000256" key="9">
    <source>
        <dbReference type="ARBA" id="ARBA00023136"/>
    </source>
</evidence>
<feature type="transmembrane region" description="Helical" evidence="15">
    <location>
        <begin position="175"/>
        <end position="196"/>
    </location>
</feature>
<evidence type="ECO:0000256" key="4">
    <source>
        <dbReference type="ARBA" id="ARBA00022516"/>
    </source>
</evidence>
<evidence type="ECO:0000256" key="8">
    <source>
        <dbReference type="ARBA" id="ARBA00023098"/>
    </source>
</evidence>
<evidence type="ECO:0000256" key="12">
    <source>
        <dbReference type="ARBA" id="ARBA00023315"/>
    </source>
</evidence>
<sequence length="483" mass="54987">MLTTAASILVAIVKYYAIFESSVAFFIILEGILNIHLGIRSTYIKCLLKVFKFGNNRVEVKRPVIELTQKPERVWNAMAAEEKVLEDDEVYHKPLEVELKYKTTPPSDFKLQNVLPLIQTAMKDIVEDEVTKAFDAEGLPYWNMLTRTNKGYQYISFRLSVIWFAGWWFRHFILFPVRFMIAIAGQILLVLSAMLCSRLPAGKVKTAISRYATKVTFRILARALSLHATYHDRKNMAKRDGICVANHTSPIDVIVLSCDNVYAFVGQQGSGLFGFIQKEIAKAFSHIWFERAESKDRGAVVARMKDHVKDPNKPTILIFPEGACVNNTSVLMFKKGGFELDSPVYPVAIRYNPVFGDAFWGAQPTMQAHIWSMLTSWAIVCDVWYLPVMNKLPGEDAASFANRTRLEIAKRGGMVDIDWDPRFYSDDKNVEVSRWRLKQQQILSETMVQRKTNATPETFPETDTLVKNAPPDPDVRNTPIGRV</sequence>
<evidence type="ECO:0000313" key="17">
    <source>
        <dbReference type="EMBL" id="OQV25367.1"/>
    </source>
</evidence>
<dbReference type="GO" id="GO:0004366">
    <property type="term" value="F:glycerol-3-phosphate O-acyltransferase activity"/>
    <property type="evidence" value="ECO:0007669"/>
    <property type="project" value="TreeGrafter"/>
</dbReference>
<dbReference type="GO" id="GO:0005783">
    <property type="term" value="C:endoplasmic reticulum"/>
    <property type="evidence" value="ECO:0007669"/>
    <property type="project" value="TreeGrafter"/>
</dbReference>
<dbReference type="CDD" id="cd07991">
    <property type="entry name" value="LPLAT_LPCAT1-like"/>
    <property type="match status" value="1"/>
</dbReference>
<dbReference type="PANTHER" id="PTHR23063:SF2">
    <property type="entry name" value="GLYCEROL-3-PHOSPHATE ACYLTRANSFERASE 4, ISOFORM D-RELATED"/>
    <property type="match status" value="1"/>
</dbReference>
<dbReference type="GO" id="GO:0008654">
    <property type="term" value="P:phospholipid biosynthetic process"/>
    <property type="evidence" value="ECO:0007669"/>
    <property type="project" value="UniProtKB-KW"/>
</dbReference>
<keyword evidence="4" id="KW-0444">Lipid biosynthesis</keyword>
<evidence type="ECO:0000256" key="7">
    <source>
        <dbReference type="ARBA" id="ARBA00022989"/>
    </source>
</evidence>
<evidence type="ECO:0000256" key="3">
    <source>
        <dbReference type="ARBA" id="ARBA00008655"/>
    </source>
</evidence>
<dbReference type="GO" id="GO:0016020">
    <property type="term" value="C:membrane"/>
    <property type="evidence" value="ECO:0007669"/>
    <property type="project" value="UniProtKB-SubCell"/>
</dbReference>
<evidence type="ECO:0000259" key="16">
    <source>
        <dbReference type="SMART" id="SM00563"/>
    </source>
</evidence>
<evidence type="ECO:0000256" key="2">
    <source>
        <dbReference type="ARBA" id="ARBA00005189"/>
    </source>
</evidence>
<dbReference type="GO" id="GO:0019432">
    <property type="term" value="P:triglyceride biosynthetic process"/>
    <property type="evidence" value="ECO:0007669"/>
    <property type="project" value="TreeGrafter"/>
</dbReference>
<dbReference type="OrthoDB" id="10051137at2759"/>
<dbReference type="Proteomes" id="UP000192578">
    <property type="component" value="Unassembled WGS sequence"/>
</dbReference>